<sequence length="161" mass="17193">MAEPLPPPVRVLLPDGQAMTGYLRAQHQTPSGWLLLVGLPSWRNVGTQGEGVEPGEYRVLLTTGQVSPIEGVDYSGVEVHRLPAAPSAAPSPRWAWSVQRLRRPDGRPAGTVVHEYGCEDSPGGAHELNLDQALAALEREGARACKECAAAEVLGRFLPSS</sequence>
<dbReference type="EMBL" id="LOCL01000034">
    <property type="protein sequence ID" value="KUF17385.1"/>
    <property type="molecule type" value="Genomic_DNA"/>
</dbReference>
<dbReference type="STRING" id="1765722.AT728_16420"/>
<gene>
    <name evidence="1" type="ORF">AT728_16420</name>
</gene>
<reference evidence="1 2" key="1">
    <citation type="submission" date="2015-12" db="EMBL/GenBank/DDBJ databases">
        <title>Draft genome sequence of Streptomyces silvensis ATCC 53525, a producer of novel hormone antagonists.</title>
        <authorList>
            <person name="Johnston C.W."/>
            <person name="Li Y."/>
            <person name="Magarvey N.A."/>
        </authorList>
    </citation>
    <scope>NUCLEOTIDE SEQUENCE [LARGE SCALE GENOMIC DNA]</scope>
    <source>
        <strain evidence="1 2">ATCC 53525</strain>
    </source>
</reference>
<dbReference type="RefSeq" id="WP_058848648.1">
    <property type="nucleotide sequence ID" value="NZ_LOCL01000034.1"/>
</dbReference>
<protein>
    <submittedName>
        <fullName evidence="1">Uncharacterized protein</fullName>
    </submittedName>
</protein>
<dbReference type="Proteomes" id="UP000054804">
    <property type="component" value="Unassembled WGS sequence"/>
</dbReference>
<organism evidence="1 2">
    <name type="scientific">Streptomyces silvensis</name>
    <dbReference type="NCBI Taxonomy" id="1765722"/>
    <lineage>
        <taxon>Bacteria</taxon>
        <taxon>Bacillati</taxon>
        <taxon>Actinomycetota</taxon>
        <taxon>Actinomycetes</taxon>
        <taxon>Kitasatosporales</taxon>
        <taxon>Streptomycetaceae</taxon>
        <taxon>Streptomyces</taxon>
    </lineage>
</organism>
<dbReference type="InterPro" id="IPR046200">
    <property type="entry name" value="DUF6233"/>
</dbReference>
<dbReference type="Pfam" id="PF19746">
    <property type="entry name" value="DUF6233"/>
    <property type="match status" value="1"/>
</dbReference>
<keyword evidence="2" id="KW-1185">Reference proteome</keyword>
<dbReference type="AlphaFoldDB" id="A0A0W7X397"/>
<name>A0A0W7X397_9ACTN</name>
<accession>A0A0W7X397</accession>
<evidence type="ECO:0000313" key="2">
    <source>
        <dbReference type="Proteomes" id="UP000054804"/>
    </source>
</evidence>
<evidence type="ECO:0000313" key="1">
    <source>
        <dbReference type="EMBL" id="KUF17385.1"/>
    </source>
</evidence>
<proteinExistence type="predicted"/>
<comment type="caution">
    <text evidence="1">The sequence shown here is derived from an EMBL/GenBank/DDBJ whole genome shotgun (WGS) entry which is preliminary data.</text>
</comment>